<comment type="caution">
    <text evidence="2">The sequence shown here is derived from an EMBL/GenBank/DDBJ whole genome shotgun (WGS) entry which is preliminary data.</text>
</comment>
<dbReference type="InterPro" id="IPR002654">
    <property type="entry name" value="Glyco_trans_25"/>
</dbReference>
<accession>A0ABV7TC19</accession>
<proteinExistence type="predicted"/>
<dbReference type="Proteomes" id="UP001595629">
    <property type="component" value="Unassembled WGS sequence"/>
</dbReference>
<evidence type="ECO:0000259" key="1">
    <source>
        <dbReference type="Pfam" id="PF01755"/>
    </source>
</evidence>
<organism evidence="2 3">
    <name type="scientific">Lutimaribacter marinistellae</name>
    <dbReference type="NCBI Taxonomy" id="1820329"/>
    <lineage>
        <taxon>Bacteria</taxon>
        <taxon>Pseudomonadati</taxon>
        <taxon>Pseudomonadota</taxon>
        <taxon>Alphaproteobacteria</taxon>
        <taxon>Rhodobacterales</taxon>
        <taxon>Roseobacteraceae</taxon>
        <taxon>Lutimaribacter</taxon>
    </lineage>
</organism>
<dbReference type="Pfam" id="PF01755">
    <property type="entry name" value="Glyco_transf_25"/>
    <property type="match status" value="1"/>
</dbReference>
<evidence type="ECO:0000313" key="3">
    <source>
        <dbReference type="Proteomes" id="UP001595629"/>
    </source>
</evidence>
<reference evidence="3" key="1">
    <citation type="journal article" date="2019" name="Int. J. Syst. Evol. Microbiol.">
        <title>The Global Catalogue of Microorganisms (GCM) 10K type strain sequencing project: providing services to taxonomists for standard genome sequencing and annotation.</title>
        <authorList>
            <consortium name="The Broad Institute Genomics Platform"/>
            <consortium name="The Broad Institute Genome Sequencing Center for Infectious Disease"/>
            <person name="Wu L."/>
            <person name="Ma J."/>
        </authorList>
    </citation>
    <scope>NUCLEOTIDE SEQUENCE [LARGE SCALE GENOMIC DNA]</scope>
    <source>
        <strain evidence="3">KCTC 42911</strain>
    </source>
</reference>
<feature type="domain" description="Glycosyl transferase family 25" evidence="1">
    <location>
        <begin position="3"/>
        <end position="94"/>
    </location>
</feature>
<evidence type="ECO:0000313" key="2">
    <source>
        <dbReference type="EMBL" id="MFC3613111.1"/>
    </source>
</evidence>
<sequence>MRSFIIHMKGDAKRAPNARRLLEILPGAEIVDAVRGADVVAAGEVKTRPGDLHAPRYPFALSGGEVGCFLSHRACWQKIVDEGLSHALIVEDDLAPASPEWEAALALAEAYAGPEHYIRLPAKAREKPVQVMAEQAGAMLFLPRVVGLQTVAQVVGRAAAARLLAKSEVIDRPVDSFLQMHWVTGQPLQAVLPSGVRELTEELGGSTIQKRAAGSKAIREIRRAVYRARIRTRPQG</sequence>
<gene>
    <name evidence="2" type="ORF">ACFORG_05000</name>
</gene>
<dbReference type="RefSeq" id="WP_386734287.1">
    <property type="nucleotide sequence ID" value="NZ_JBHRXI010000004.1"/>
</dbReference>
<protein>
    <submittedName>
        <fullName evidence="2">Glycosyltransferase family 25 protein</fullName>
    </submittedName>
</protein>
<name>A0ABV7TC19_9RHOB</name>
<dbReference type="CDD" id="cd06532">
    <property type="entry name" value="Glyco_transf_25"/>
    <property type="match status" value="1"/>
</dbReference>
<dbReference type="EMBL" id="JBHRXI010000004">
    <property type="protein sequence ID" value="MFC3613111.1"/>
    <property type="molecule type" value="Genomic_DNA"/>
</dbReference>
<keyword evidence="3" id="KW-1185">Reference proteome</keyword>